<proteinExistence type="predicted"/>
<comment type="caution">
    <text evidence="2">The sequence shown here is derived from an EMBL/GenBank/DDBJ whole genome shotgun (WGS) entry which is preliminary data.</text>
</comment>
<dbReference type="InterPro" id="IPR029148">
    <property type="entry name" value="FACT-SPT16_Nlobe"/>
</dbReference>
<evidence type="ECO:0000313" key="2">
    <source>
        <dbReference type="EMBL" id="CAG8712785.1"/>
    </source>
</evidence>
<dbReference type="InterPro" id="IPR029149">
    <property type="entry name" value="Creatin/AminoP/Spt16_N"/>
</dbReference>
<keyword evidence="3" id="KW-1185">Reference proteome</keyword>
<evidence type="ECO:0000313" key="3">
    <source>
        <dbReference type="Proteomes" id="UP000789342"/>
    </source>
</evidence>
<feature type="non-terminal residue" evidence="2">
    <location>
        <position position="1"/>
    </location>
</feature>
<dbReference type="AlphaFoldDB" id="A0A9N9HYR7"/>
<dbReference type="Gene3D" id="3.40.350.10">
    <property type="entry name" value="Creatinase/prolidase N-terminal domain"/>
    <property type="match status" value="1"/>
</dbReference>
<dbReference type="OrthoDB" id="10251642at2759"/>
<sequence>NKTGDPQTSKPLLTRKVLLQASSGKSTADDPFQGVHAILVIVGDISEENPYQKSTALQVNLSRWKPQFNDQNAS</sequence>
<accession>A0A9N9HYR7</accession>
<dbReference type="Pfam" id="PF14826">
    <property type="entry name" value="FACT-Spt16_Nlob"/>
    <property type="match status" value="1"/>
</dbReference>
<name>A0A9N9HYR7_9GLOM</name>
<dbReference type="Proteomes" id="UP000789342">
    <property type="component" value="Unassembled WGS sequence"/>
</dbReference>
<reference evidence="2" key="1">
    <citation type="submission" date="2021-06" db="EMBL/GenBank/DDBJ databases">
        <authorList>
            <person name="Kallberg Y."/>
            <person name="Tangrot J."/>
            <person name="Rosling A."/>
        </authorList>
    </citation>
    <scope>NUCLEOTIDE SEQUENCE</scope>
    <source>
        <strain evidence="2">CL551</strain>
    </source>
</reference>
<organism evidence="2 3">
    <name type="scientific">Acaulospora morrowiae</name>
    <dbReference type="NCBI Taxonomy" id="94023"/>
    <lineage>
        <taxon>Eukaryota</taxon>
        <taxon>Fungi</taxon>
        <taxon>Fungi incertae sedis</taxon>
        <taxon>Mucoromycota</taxon>
        <taxon>Glomeromycotina</taxon>
        <taxon>Glomeromycetes</taxon>
        <taxon>Diversisporales</taxon>
        <taxon>Acaulosporaceae</taxon>
        <taxon>Acaulospora</taxon>
    </lineage>
</organism>
<dbReference type="EMBL" id="CAJVPV010019878">
    <property type="protein sequence ID" value="CAG8712785.1"/>
    <property type="molecule type" value="Genomic_DNA"/>
</dbReference>
<feature type="domain" description="FACT complex subunit SPT16 N-terminal lobe" evidence="1">
    <location>
        <begin position="19"/>
        <end position="61"/>
    </location>
</feature>
<gene>
    <name evidence="2" type="ORF">AMORRO_LOCUS12802</name>
</gene>
<protein>
    <submittedName>
        <fullName evidence="2">10753_t:CDS:1</fullName>
    </submittedName>
</protein>
<evidence type="ECO:0000259" key="1">
    <source>
        <dbReference type="Pfam" id="PF14826"/>
    </source>
</evidence>